<dbReference type="RefSeq" id="XP_024731306.1">
    <property type="nucleotide sequence ID" value="XM_024887301.1"/>
</dbReference>
<dbReference type="InterPro" id="IPR001138">
    <property type="entry name" value="Zn2Cys6_DnaBD"/>
</dbReference>
<proteinExistence type="predicted"/>
<dbReference type="PANTHER" id="PTHR35392">
    <property type="entry name" value="ZN(II)2CYS6 TRANSCRIPTION FACTOR (EUROFUNG)-RELATED-RELATED"/>
    <property type="match status" value="1"/>
</dbReference>
<gene>
    <name evidence="3" type="ORF">K444DRAFT_667478</name>
</gene>
<keyword evidence="1" id="KW-0539">Nucleus</keyword>
<sequence>MNAPSPASQDGMYRDEIKPLPSSVIMFPLRGAEKTNSSRKRSKFNSERRHQVKNVRKRGACMRCRLLKIKCSDDDLCTTCLQAAKMSHNHEKRVLGFVSCVRTSLLDVSIFPHVKQRDLFRPSWLGEVIERGHLGNTNTLSTAFAQANFLDDLPMVFYTFLYANFIDDLPMVFHTFLYQMNLSALDSAAEVLEFDWDLSGRQERAAVMGLAENTESHSSVLLLEESNPKNLKFTAFTGHQYLKILERLLRPSFLSSCTLKRLRAIFFMVFGTTLTVGLADPAVALPPFPDDGSMRTGNSRTLYDVLRNHLCQMLTHYMAFIGSKLGYLESVELNNNLEARDWAESTGLWERGLLVWILHWQNRNFDQHWLKTWSSFLKGEFSCSLDSGH</sequence>
<dbReference type="Proteomes" id="UP000235371">
    <property type="component" value="Unassembled WGS sequence"/>
</dbReference>
<accession>A0A2J6SUE5</accession>
<dbReference type="CDD" id="cd00067">
    <property type="entry name" value="GAL4"/>
    <property type="match status" value="1"/>
</dbReference>
<dbReference type="OrthoDB" id="3546773at2759"/>
<evidence type="ECO:0000313" key="3">
    <source>
        <dbReference type="EMBL" id="PMD54402.1"/>
    </source>
</evidence>
<dbReference type="GeneID" id="36595377"/>
<evidence type="ECO:0000256" key="2">
    <source>
        <dbReference type="SAM" id="MobiDB-lite"/>
    </source>
</evidence>
<keyword evidence="4" id="KW-1185">Reference proteome</keyword>
<dbReference type="PANTHER" id="PTHR35392:SF2">
    <property type="entry name" value="ZN(II)2CYS6 TRANSCRIPTION FACTOR (EUROFUNG)"/>
    <property type="match status" value="1"/>
</dbReference>
<dbReference type="EMBL" id="KZ613865">
    <property type="protein sequence ID" value="PMD54402.1"/>
    <property type="molecule type" value="Genomic_DNA"/>
</dbReference>
<dbReference type="InterPro" id="IPR052973">
    <property type="entry name" value="Fungal_sec-metab_reg_TF"/>
</dbReference>
<evidence type="ECO:0000256" key="1">
    <source>
        <dbReference type="ARBA" id="ARBA00023242"/>
    </source>
</evidence>
<dbReference type="GO" id="GO:0008270">
    <property type="term" value="F:zinc ion binding"/>
    <property type="evidence" value="ECO:0007669"/>
    <property type="project" value="InterPro"/>
</dbReference>
<dbReference type="InParanoid" id="A0A2J6SUE5"/>
<feature type="region of interest" description="Disordered" evidence="2">
    <location>
        <begin position="31"/>
        <end position="51"/>
    </location>
</feature>
<evidence type="ECO:0000313" key="4">
    <source>
        <dbReference type="Proteomes" id="UP000235371"/>
    </source>
</evidence>
<reference evidence="3 4" key="1">
    <citation type="submission" date="2016-04" db="EMBL/GenBank/DDBJ databases">
        <title>A degradative enzymes factory behind the ericoid mycorrhizal symbiosis.</title>
        <authorList>
            <consortium name="DOE Joint Genome Institute"/>
            <person name="Martino E."/>
            <person name="Morin E."/>
            <person name="Grelet G."/>
            <person name="Kuo A."/>
            <person name="Kohler A."/>
            <person name="Daghino S."/>
            <person name="Barry K."/>
            <person name="Choi C."/>
            <person name="Cichocki N."/>
            <person name="Clum A."/>
            <person name="Copeland A."/>
            <person name="Hainaut M."/>
            <person name="Haridas S."/>
            <person name="Labutti K."/>
            <person name="Lindquist E."/>
            <person name="Lipzen A."/>
            <person name="Khouja H.-R."/>
            <person name="Murat C."/>
            <person name="Ohm R."/>
            <person name="Olson A."/>
            <person name="Spatafora J."/>
            <person name="Veneault-Fourrey C."/>
            <person name="Henrissat B."/>
            <person name="Grigoriev I."/>
            <person name="Martin F."/>
            <person name="Perotto S."/>
        </authorList>
    </citation>
    <scope>NUCLEOTIDE SEQUENCE [LARGE SCALE GENOMIC DNA]</scope>
    <source>
        <strain evidence="3 4">E</strain>
    </source>
</reference>
<organism evidence="3 4">
    <name type="scientific">Hyaloscypha bicolor E</name>
    <dbReference type="NCBI Taxonomy" id="1095630"/>
    <lineage>
        <taxon>Eukaryota</taxon>
        <taxon>Fungi</taxon>
        <taxon>Dikarya</taxon>
        <taxon>Ascomycota</taxon>
        <taxon>Pezizomycotina</taxon>
        <taxon>Leotiomycetes</taxon>
        <taxon>Helotiales</taxon>
        <taxon>Hyaloscyphaceae</taxon>
        <taxon>Hyaloscypha</taxon>
        <taxon>Hyaloscypha bicolor</taxon>
    </lineage>
</organism>
<dbReference type="AlphaFoldDB" id="A0A2J6SUE5"/>
<protein>
    <submittedName>
        <fullName evidence="3">Uncharacterized protein</fullName>
    </submittedName>
</protein>
<name>A0A2J6SUE5_9HELO</name>
<dbReference type="GO" id="GO:0000981">
    <property type="term" value="F:DNA-binding transcription factor activity, RNA polymerase II-specific"/>
    <property type="evidence" value="ECO:0007669"/>
    <property type="project" value="InterPro"/>
</dbReference>